<evidence type="ECO:0000256" key="9">
    <source>
        <dbReference type="ARBA" id="ARBA00023244"/>
    </source>
</evidence>
<dbReference type="InterPro" id="IPR050464">
    <property type="entry name" value="Zeta_carotene_desat/Oxidored"/>
</dbReference>
<gene>
    <name evidence="13" type="ORF">BCR33DRAFT_348548</name>
</gene>
<dbReference type="GO" id="GO:0005743">
    <property type="term" value="C:mitochondrial inner membrane"/>
    <property type="evidence" value="ECO:0007669"/>
    <property type="project" value="UniProtKB-SubCell"/>
</dbReference>
<dbReference type="PANTHER" id="PTHR42923:SF3">
    <property type="entry name" value="PROTOPORPHYRINOGEN OXIDASE"/>
    <property type="match status" value="1"/>
</dbReference>
<dbReference type="Gene3D" id="3.50.50.60">
    <property type="entry name" value="FAD/NAD(P)-binding domain"/>
    <property type="match status" value="1"/>
</dbReference>
<sequence length="350" mass="37970">DNKQINKERIKEKSATLPPSDPLTIYAGDSRNLSVKSCFKFLWEAEQKYGSVVLGLLAESFKKPVPDVYSHTTSPEGIEFIQKTKSASVYAFKNGLQTLTDAIIADLTKNHPNVSILQNTRATHINLTPSNTVKVTTSTNESLESSTVISALDSLTLQSLLPKTSSLPALLSKNPSVDVAVVNLAYKPPTTLPVSGFGYLVPRTQTSDVIGVIFDSSAIPGQGSDPSLTRITCMMGGHRFKEVFASGYSNDLALEKAKKAIRDDLGIAVDPDAFKVSLHRHCITQYTVGHSKRMQEMHGLLQKEFDGKLSVVGNSWFGVGVNDCVLGARETVERILKGDKAVTGLEKAFL</sequence>
<keyword evidence="9 11" id="KW-0627">Porphyrin biosynthesis</keyword>
<keyword evidence="7 11" id="KW-0560">Oxidoreductase</keyword>
<comment type="subcellular location">
    <subcellularLocation>
        <location evidence="11">Mitochondrion inner membrane</location>
    </subcellularLocation>
</comment>
<keyword evidence="6 11" id="KW-0274">FAD</keyword>
<organism evidence="13 14">
    <name type="scientific">Rhizoclosmatium globosum</name>
    <dbReference type="NCBI Taxonomy" id="329046"/>
    <lineage>
        <taxon>Eukaryota</taxon>
        <taxon>Fungi</taxon>
        <taxon>Fungi incertae sedis</taxon>
        <taxon>Chytridiomycota</taxon>
        <taxon>Chytridiomycota incertae sedis</taxon>
        <taxon>Chytridiomycetes</taxon>
        <taxon>Chytridiales</taxon>
        <taxon>Chytriomycetaceae</taxon>
        <taxon>Rhizoclosmatium</taxon>
    </lineage>
</organism>
<evidence type="ECO:0000313" key="13">
    <source>
        <dbReference type="EMBL" id="ORY40924.1"/>
    </source>
</evidence>
<dbReference type="Pfam" id="PF01593">
    <property type="entry name" value="Amino_oxidase"/>
    <property type="match status" value="1"/>
</dbReference>
<evidence type="ECO:0000256" key="6">
    <source>
        <dbReference type="ARBA" id="ARBA00022827"/>
    </source>
</evidence>
<comment type="catalytic activity">
    <reaction evidence="10 11">
        <text>protoporphyrinogen IX + 3 O2 = protoporphyrin IX + 3 H2O2</text>
        <dbReference type="Rhea" id="RHEA:25576"/>
        <dbReference type="ChEBI" id="CHEBI:15379"/>
        <dbReference type="ChEBI" id="CHEBI:16240"/>
        <dbReference type="ChEBI" id="CHEBI:57306"/>
        <dbReference type="ChEBI" id="CHEBI:57307"/>
        <dbReference type="EC" id="1.3.3.4"/>
    </reaction>
</comment>
<evidence type="ECO:0000256" key="10">
    <source>
        <dbReference type="ARBA" id="ARBA00047554"/>
    </source>
</evidence>
<dbReference type="AlphaFoldDB" id="A0A1Y2C1Z5"/>
<dbReference type="EC" id="1.3.3.4" evidence="4 11"/>
<dbReference type="Proteomes" id="UP000193642">
    <property type="component" value="Unassembled WGS sequence"/>
</dbReference>
<evidence type="ECO:0000256" key="1">
    <source>
        <dbReference type="ARBA" id="ARBA00002600"/>
    </source>
</evidence>
<dbReference type="GO" id="GO:0006782">
    <property type="term" value="P:protoporphyrinogen IX biosynthetic process"/>
    <property type="evidence" value="ECO:0007669"/>
    <property type="project" value="UniProtKB-UniRule"/>
</dbReference>
<reference evidence="13 14" key="1">
    <citation type="submission" date="2016-07" db="EMBL/GenBank/DDBJ databases">
        <title>Pervasive Adenine N6-methylation of Active Genes in Fungi.</title>
        <authorList>
            <consortium name="DOE Joint Genome Institute"/>
            <person name="Mondo S.J."/>
            <person name="Dannebaum R.O."/>
            <person name="Kuo R.C."/>
            <person name="Labutti K."/>
            <person name="Haridas S."/>
            <person name="Kuo A."/>
            <person name="Salamov A."/>
            <person name="Ahrendt S.R."/>
            <person name="Lipzen A."/>
            <person name="Sullivan W."/>
            <person name="Andreopoulos W.B."/>
            <person name="Clum A."/>
            <person name="Lindquist E."/>
            <person name="Daum C."/>
            <person name="Ramamoorthy G.K."/>
            <person name="Gryganskyi A."/>
            <person name="Culley D."/>
            <person name="Magnuson J.K."/>
            <person name="James T.Y."/>
            <person name="O'Malley M.A."/>
            <person name="Stajich J.E."/>
            <person name="Spatafora J.W."/>
            <person name="Visel A."/>
            <person name="Grigoriev I.V."/>
        </authorList>
    </citation>
    <scope>NUCLEOTIDE SEQUENCE [LARGE SCALE GENOMIC DNA]</scope>
    <source>
        <strain evidence="13 14">JEL800</strain>
    </source>
</reference>
<keyword evidence="14" id="KW-1185">Reference proteome</keyword>
<dbReference type="SUPFAM" id="SSF54373">
    <property type="entry name" value="FAD-linked reductases, C-terminal domain"/>
    <property type="match status" value="1"/>
</dbReference>
<name>A0A1Y2C1Z5_9FUNG</name>
<comment type="caution">
    <text evidence="13">The sequence shown here is derived from an EMBL/GenBank/DDBJ whole genome shotgun (WGS) entry which is preliminary data.</text>
</comment>
<dbReference type="SUPFAM" id="SSF51905">
    <property type="entry name" value="FAD/NAD(P)-binding domain"/>
    <property type="match status" value="1"/>
</dbReference>
<dbReference type="InterPro" id="IPR004572">
    <property type="entry name" value="Protoporphyrinogen_oxidase"/>
</dbReference>
<dbReference type="EMBL" id="MCGO01000033">
    <property type="protein sequence ID" value="ORY40924.1"/>
    <property type="molecule type" value="Genomic_DNA"/>
</dbReference>
<dbReference type="NCBIfam" id="TIGR00562">
    <property type="entry name" value="proto_IX_ox"/>
    <property type="match status" value="1"/>
</dbReference>
<evidence type="ECO:0000256" key="7">
    <source>
        <dbReference type="ARBA" id="ARBA00023002"/>
    </source>
</evidence>
<dbReference type="OrthoDB" id="438553at2759"/>
<comment type="cofactor">
    <cofactor evidence="11">
        <name>FAD</name>
        <dbReference type="ChEBI" id="CHEBI:57692"/>
    </cofactor>
    <text evidence="11">Binds 1 FAD per subunit.</text>
</comment>
<dbReference type="STRING" id="329046.A0A1Y2C1Z5"/>
<comment type="similarity">
    <text evidence="3 11">Belongs to the protoporphyrinogen/coproporphyrinogen oxidase family. Protoporphyrinogen oxidase subfamily.</text>
</comment>
<evidence type="ECO:0000256" key="5">
    <source>
        <dbReference type="ARBA" id="ARBA00022630"/>
    </source>
</evidence>
<dbReference type="InterPro" id="IPR036188">
    <property type="entry name" value="FAD/NAD-bd_sf"/>
</dbReference>
<evidence type="ECO:0000313" key="14">
    <source>
        <dbReference type="Proteomes" id="UP000193642"/>
    </source>
</evidence>
<evidence type="ECO:0000256" key="8">
    <source>
        <dbReference type="ARBA" id="ARBA00023133"/>
    </source>
</evidence>
<comment type="pathway">
    <text evidence="2 11">Porphyrin-containing compound metabolism; protoporphyrin-IX biosynthesis; protoporphyrin-IX from protoporphyrinogen-IX: step 1/1.</text>
</comment>
<feature type="domain" description="Amine oxidase" evidence="12">
    <location>
        <begin position="9"/>
        <end position="336"/>
    </location>
</feature>
<proteinExistence type="inferred from homology"/>
<evidence type="ECO:0000259" key="12">
    <source>
        <dbReference type="Pfam" id="PF01593"/>
    </source>
</evidence>
<dbReference type="GO" id="GO:0004729">
    <property type="term" value="F:oxygen-dependent protoporphyrinogen oxidase activity"/>
    <property type="evidence" value="ECO:0007669"/>
    <property type="project" value="UniProtKB-UniRule"/>
</dbReference>
<evidence type="ECO:0000256" key="3">
    <source>
        <dbReference type="ARBA" id="ARBA00010551"/>
    </source>
</evidence>
<dbReference type="UniPathway" id="UPA00251">
    <property type="reaction ID" value="UER00324"/>
</dbReference>
<evidence type="ECO:0000256" key="2">
    <source>
        <dbReference type="ARBA" id="ARBA00005073"/>
    </source>
</evidence>
<evidence type="ECO:0000256" key="11">
    <source>
        <dbReference type="RuleBase" id="RU367069"/>
    </source>
</evidence>
<protein>
    <recommendedName>
        <fullName evidence="4 11">Protoporphyrinogen oxidase</fullName>
        <ecNumber evidence="4 11">1.3.3.4</ecNumber>
    </recommendedName>
</protein>
<accession>A0A1Y2C1Z5</accession>
<keyword evidence="8 11" id="KW-0350">Heme biosynthesis</keyword>
<dbReference type="PANTHER" id="PTHR42923">
    <property type="entry name" value="PROTOPORPHYRINOGEN OXIDASE"/>
    <property type="match status" value="1"/>
</dbReference>
<feature type="non-terminal residue" evidence="13">
    <location>
        <position position="1"/>
    </location>
</feature>
<dbReference type="InterPro" id="IPR002937">
    <property type="entry name" value="Amino_oxidase"/>
</dbReference>
<evidence type="ECO:0000256" key="4">
    <source>
        <dbReference type="ARBA" id="ARBA00012867"/>
    </source>
</evidence>
<keyword evidence="5 11" id="KW-0285">Flavoprotein</keyword>
<comment type="function">
    <text evidence="1 11">Catalyzes the 6-electron oxidation of protoporphyrinogen-IX to form protoporphyrin-IX.</text>
</comment>